<name>A0A364K2I3_9BACL</name>
<accession>A0A364K2I3</accession>
<dbReference type="OrthoDB" id="9799835at2"/>
<comment type="caution">
    <text evidence="5">The sequence shown here is derived from an EMBL/GenBank/DDBJ whole genome shotgun (WGS) entry which is preliminary data.</text>
</comment>
<dbReference type="RefSeq" id="WP_113659643.1">
    <property type="nucleotide sequence ID" value="NZ_KZ845670.1"/>
</dbReference>
<evidence type="ECO:0000313" key="5">
    <source>
        <dbReference type="EMBL" id="RAL22640.1"/>
    </source>
</evidence>
<dbReference type="GO" id="GO:1990103">
    <property type="term" value="C:DnaA-HU complex"/>
    <property type="evidence" value="ECO:0007669"/>
    <property type="project" value="UniProtKB-ARBA"/>
</dbReference>
<reference evidence="5 6" key="1">
    <citation type="submission" date="2018-06" db="EMBL/GenBank/DDBJ databases">
        <title>Thermoflavimicrobium daqus sp. nov., a thermophilic microbe isolated from Moutai-flavour Daqu.</title>
        <authorList>
            <person name="Wang X."/>
            <person name="Zhou H."/>
        </authorList>
    </citation>
    <scope>NUCLEOTIDE SEQUENCE [LARGE SCALE GENOMIC DNA]</scope>
    <source>
        <strain evidence="5 6">FBKL4.011</strain>
    </source>
</reference>
<dbReference type="SUPFAM" id="SSF47729">
    <property type="entry name" value="IHF-like DNA-binding proteins"/>
    <property type="match status" value="1"/>
</dbReference>
<dbReference type="GO" id="GO:0010467">
    <property type="term" value="P:gene expression"/>
    <property type="evidence" value="ECO:0007669"/>
    <property type="project" value="UniProtKB-ARBA"/>
</dbReference>
<keyword evidence="6" id="KW-1185">Reference proteome</keyword>
<dbReference type="GO" id="GO:0030527">
    <property type="term" value="F:structural constituent of chromatin"/>
    <property type="evidence" value="ECO:0007669"/>
    <property type="project" value="InterPro"/>
</dbReference>
<dbReference type="EMBL" id="QJKK01000008">
    <property type="protein sequence ID" value="RAL22640.1"/>
    <property type="molecule type" value="Genomic_DNA"/>
</dbReference>
<dbReference type="GO" id="GO:0006270">
    <property type="term" value="P:DNA replication initiation"/>
    <property type="evidence" value="ECO:0007669"/>
    <property type="project" value="UniProtKB-ARBA"/>
</dbReference>
<dbReference type="GO" id="GO:0005829">
    <property type="term" value="C:cytosol"/>
    <property type="evidence" value="ECO:0007669"/>
    <property type="project" value="TreeGrafter"/>
</dbReference>
<dbReference type="Pfam" id="PF00216">
    <property type="entry name" value="Bac_DNA_binding"/>
    <property type="match status" value="1"/>
</dbReference>
<proteinExistence type="inferred from homology"/>
<evidence type="ECO:0000256" key="4">
    <source>
        <dbReference type="RuleBase" id="RU003939"/>
    </source>
</evidence>
<dbReference type="InterPro" id="IPR020816">
    <property type="entry name" value="Histone-like_DNA-bd_CS"/>
</dbReference>
<dbReference type="InterPro" id="IPR010992">
    <property type="entry name" value="IHF-like_DNA-bd_dom_sf"/>
</dbReference>
<dbReference type="GO" id="GO:0042802">
    <property type="term" value="F:identical protein binding"/>
    <property type="evidence" value="ECO:0007669"/>
    <property type="project" value="UniProtKB-ARBA"/>
</dbReference>
<dbReference type="GO" id="GO:1990178">
    <property type="term" value="C:HU-DNA complex"/>
    <property type="evidence" value="ECO:0007669"/>
    <property type="project" value="UniProtKB-ARBA"/>
</dbReference>
<dbReference type="InterPro" id="IPR000119">
    <property type="entry name" value="Hist_DNA-bd"/>
</dbReference>
<dbReference type="FunFam" id="4.10.520.10:FF:000001">
    <property type="entry name" value="DNA-binding protein HU"/>
    <property type="match status" value="1"/>
</dbReference>
<sequence length="97" mass="10575">MNKTDLINKVADATKLSKKEATSAVEAVLKAITEALSAGDKVQLIGFGNFEVKDRAERKGRNPQTGEEIVIPATKVPSFRAGKQLKEEVNNKHEVNN</sequence>
<dbReference type="PANTHER" id="PTHR33175">
    <property type="entry name" value="DNA-BINDING PROTEIN HU"/>
    <property type="match status" value="1"/>
</dbReference>
<reference evidence="5 6" key="2">
    <citation type="submission" date="2018-06" db="EMBL/GenBank/DDBJ databases">
        <authorList>
            <person name="Zhirakovskaya E."/>
        </authorList>
    </citation>
    <scope>NUCLEOTIDE SEQUENCE [LARGE SCALE GENOMIC DNA]</scope>
    <source>
        <strain evidence="5 6">FBKL4.011</strain>
    </source>
</reference>
<evidence type="ECO:0000256" key="2">
    <source>
        <dbReference type="ARBA" id="ARBA00023067"/>
    </source>
</evidence>
<keyword evidence="2" id="KW-0226">DNA condensation</keyword>
<comment type="similarity">
    <text evidence="1 4">Belongs to the bacterial histone-like protein family.</text>
</comment>
<organism evidence="5 6">
    <name type="scientific">Thermoflavimicrobium daqui</name>
    <dbReference type="NCBI Taxonomy" id="2137476"/>
    <lineage>
        <taxon>Bacteria</taxon>
        <taxon>Bacillati</taxon>
        <taxon>Bacillota</taxon>
        <taxon>Bacilli</taxon>
        <taxon>Bacillales</taxon>
        <taxon>Thermoactinomycetaceae</taxon>
        <taxon>Thermoflavimicrobium</taxon>
    </lineage>
</organism>
<dbReference type="CDD" id="cd13831">
    <property type="entry name" value="HU"/>
    <property type="match status" value="1"/>
</dbReference>
<dbReference type="GO" id="GO:0030261">
    <property type="term" value="P:chromosome condensation"/>
    <property type="evidence" value="ECO:0007669"/>
    <property type="project" value="UniProtKB-KW"/>
</dbReference>
<evidence type="ECO:0000313" key="6">
    <source>
        <dbReference type="Proteomes" id="UP000251213"/>
    </source>
</evidence>
<dbReference type="SMART" id="SM00411">
    <property type="entry name" value="BHL"/>
    <property type="match status" value="1"/>
</dbReference>
<dbReference type="GO" id="GO:0003677">
    <property type="term" value="F:DNA binding"/>
    <property type="evidence" value="ECO:0007669"/>
    <property type="project" value="UniProtKB-KW"/>
</dbReference>
<evidence type="ECO:0000256" key="3">
    <source>
        <dbReference type="ARBA" id="ARBA00023125"/>
    </source>
</evidence>
<gene>
    <name evidence="5" type="ORF">DL897_13300</name>
</gene>
<dbReference type="Proteomes" id="UP000251213">
    <property type="component" value="Unassembled WGS sequence"/>
</dbReference>
<dbReference type="PRINTS" id="PR01727">
    <property type="entry name" value="DNABINDINGHU"/>
</dbReference>
<keyword evidence="3 5" id="KW-0238">DNA-binding</keyword>
<evidence type="ECO:0000256" key="1">
    <source>
        <dbReference type="ARBA" id="ARBA00010529"/>
    </source>
</evidence>
<dbReference type="PROSITE" id="PS00045">
    <property type="entry name" value="HISTONE_LIKE"/>
    <property type="match status" value="1"/>
</dbReference>
<dbReference type="AlphaFoldDB" id="A0A364K2I3"/>
<dbReference type="PANTHER" id="PTHR33175:SF3">
    <property type="entry name" value="DNA-BINDING PROTEIN HU-BETA"/>
    <property type="match status" value="1"/>
</dbReference>
<dbReference type="Gene3D" id="4.10.520.10">
    <property type="entry name" value="IHF-like DNA-binding proteins"/>
    <property type="match status" value="1"/>
</dbReference>
<protein>
    <submittedName>
        <fullName evidence="5">DNA-binding protein</fullName>
    </submittedName>
</protein>